<dbReference type="PANTHER" id="PTHR22930">
    <property type="match status" value="1"/>
</dbReference>
<dbReference type="EMBL" id="LAVV01010387">
    <property type="protein sequence ID" value="KNZ49115.1"/>
    <property type="molecule type" value="Genomic_DNA"/>
</dbReference>
<dbReference type="InterPro" id="IPR045249">
    <property type="entry name" value="HARBI1-like"/>
</dbReference>
<feature type="domain" description="DUF8040" evidence="9">
    <location>
        <begin position="50"/>
        <end position="144"/>
    </location>
</feature>
<dbReference type="InterPro" id="IPR058353">
    <property type="entry name" value="DUF8040"/>
</dbReference>
<evidence type="ECO:0000313" key="11">
    <source>
        <dbReference type="Proteomes" id="UP000037035"/>
    </source>
</evidence>
<keyword evidence="7" id="KW-0539">Nucleus</keyword>
<comment type="subcellular location">
    <subcellularLocation>
        <location evidence="2">Nucleus</location>
    </subcellularLocation>
</comment>
<sequence>MDVAKKAIPTHLTIRRRKAIFVLAHGRMAYLFYLLHEHLNKRKPIPRHISILTGAMWMEEMMNNSNESSFYNNIGMRMLTFLKLQHLLESHGVLEDSRHVSSTEKLGILVYMLITGLSNRKLQELFQRSASTISITINQLVKDITAHKALICMFITLPGNNVSAAEEITSNPQFLPYFDDCIGAVDGSHIPVFNILAVCNFNMEFTYMMLGWEGSAHDGRLWDAARSSSLKIPDGKWLLGDAGLGCPGWHKVTGFRPQNYQELYNLRHLSAQNVIERIFGVVKKRFKVFVTGCHYDTKIQVQVIILMTFLHSFIRVNNPKDESSLDQHIEELGTHQPVTMEYGELHHTVITRVKLTRASSKREKISKKMWDDYQHHLQYCQRHRHGRTAAL</sequence>
<evidence type="ECO:0000256" key="1">
    <source>
        <dbReference type="ARBA" id="ARBA00001968"/>
    </source>
</evidence>
<comment type="similarity">
    <text evidence="3">Belongs to the HARBI1 family.</text>
</comment>
<dbReference type="OrthoDB" id="2502527at2759"/>
<evidence type="ECO:0000313" key="10">
    <source>
        <dbReference type="EMBL" id="KNZ49115.1"/>
    </source>
</evidence>
<accession>A0A0L6UMP3</accession>
<dbReference type="VEuPathDB" id="FungiDB:VP01_51g5"/>
<comment type="caution">
    <text evidence="10">The sequence shown here is derived from an EMBL/GenBank/DDBJ whole genome shotgun (WGS) entry which is preliminary data.</text>
</comment>
<evidence type="ECO:0000256" key="3">
    <source>
        <dbReference type="ARBA" id="ARBA00006958"/>
    </source>
</evidence>
<dbReference type="GO" id="GO:0005634">
    <property type="term" value="C:nucleus"/>
    <property type="evidence" value="ECO:0007669"/>
    <property type="project" value="UniProtKB-SubCell"/>
</dbReference>
<protein>
    <submittedName>
        <fullName evidence="10">Uncharacterized protein</fullName>
    </submittedName>
</protein>
<keyword evidence="6" id="KW-0378">Hydrolase</keyword>
<dbReference type="GO" id="GO:0016787">
    <property type="term" value="F:hydrolase activity"/>
    <property type="evidence" value="ECO:0007669"/>
    <property type="project" value="UniProtKB-KW"/>
</dbReference>
<dbReference type="Pfam" id="PF26138">
    <property type="entry name" value="DUF8040"/>
    <property type="match status" value="1"/>
</dbReference>
<evidence type="ECO:0000259" key="9">
    <source>
        <dbReference type="Pfam" id="PF26138"/>
    </source>
</evidence>
<keyword evidence="5" id="KW-0479">Metal-binding</keyword>
<dbReference type="Pfam" id="PF13359">
    <property type="entry name" value="DDE_Tnp_4"/>
    <property type="match status" value="1"/>
</dbReference>
<dbReference type="AlphaFoldDB" id="A0A0L6UMP3"/>
<keyword evidence="4" id="KW-0540">Nuclease</keyword>
<feature type="domain" description="DDE Tnp4" evidence="8">
    <location>
        <begin position="193"/>
        <end position="305"/>
    </location>
</feature>
<evidence type="ECO:0000256" key="6">
    <source>
        <dbReference type="ARBA" id="ARBA00022801"/>
    </source>
</evidence>
<comment type="cofactor">
    <cofactor evidence="1">
        <name>a divalent metal cation</name>
        <dbReference type="ChEBI" id="CHEBI:60240"/>
    </cofactor>
</comment>
<evidence type="ECO:0000256" key="5">
    <source>
        <dbReference type="ARBA" id="ARBA00022723"/>
    </source>
</evidence>
<keyword evidence="11" id="KW-1185">Reference proteome</keyword>
<evidence type="ECO:0000256" key="4">
    <source>
        <dbReference type="ARBA" id="ARBA00022722"/>
    </source>
</evidence>
<dbReference type="PANTHER" id="PTHR22930:SF221">
    <property type="entry name" value="NUCLEASE HARBI1"/>
    <property type="match status" value="1"/>
</dbReference>
<dbReference type="InterPro" id="IPR027806">
    <property type="entry name" value="HARBI1_dom"/>
</dbReference>
<organism evidence="10 11">
    <name type="scientific">Puccinia sorghi</name>
    <dbReference type="NCBI Taxonomy" id="27349"/>
    <lineage>
        <taxon>Eukaryota</taxon>
        <taxon>Fungi</taxon>
        <taxon>Dikarya</taxon>
        <taxon>Basidiomycota</taxon>
        <taxon>Pucciniomycotina</taxon>
        <taxon>Pucciniomycetes</taxon>
        <taxon>Pucciniales</taxon>
        <taxon>Pucciniaceae</taxon>
        <taxon>Puccinia</taxon>
    </lineage>
</organism>
<name>A0A0L6UMP3_9BASI</name>
<proteinExistence type="inferred from homology"/>
<reference evidence="10 11" key="1">
    <citation type="submission" date="2015-08" db="EMBL/GenBank/DDBJ databases">
        <title>Next Generation Sequencing and Analysis of the Genome of Puccinia sorghi L Schw, the Causal Agent of Maize Common Rust.</title>
        <authorList>
            <person name="Rochi L."/>
            <person name="Burguener G."/>
            <person name="Darino M."/>
            <person name="Turjanski A."/>
            <person name="Kreff E."/>
            <person name="Dieguez M.J."/>
            <person name="Sacco F."/>
        </authorList>
    </citation>
    <scope>NUCLEOTIDE SEQUENCE [LARGE SCALE GENOMIC DNA]</scope>
    <source>
        <strain evidence="10 11">RO10H11247</strain>
    </source>
</reference>
<evidence type="ECO:0000259" key="8">
    <source>
        <dbReference type="Pfam" id="PF13359"/>
    </source>
</evidence>
<dbReference type="GO" id="GO:0004518">
    <property type="term" value="F:nuclease activity"/>
    <property type="evidence" value="ECO:0007669"/>
    <property type="project" value="UniProtKB-KW"/>
</dbReference>
<evidence type="ECO:0000256" key="7">
    <source>
        <dbReference type="ARBA" id="ARBA00023242"/>
    </source>
</evidence>
<gene>
    <name evidence="10" type="ORF">VP01_51g5</name>
</gene>
<dbReference type="GO" id="GO:0046872">
    <property type="term" value="F:metal ion binding"/>
    <property type="evidence" value="ECO:0007669"/>
    <property type="project" value="UniProtKB-KW"/>
</dbReference>
<dbReference type="Proteomes" id="UP000037035">
    <property type="component" value="Unassembled WGS sequence"/>
</dbReference>
<evidence type="ECO:0000256" key="2">
    <source>
        <dbReference type="ARBA" id="ARBA00004123"/>
    </source>
</evidence>